<feature type="transmembrane region" description="Helical" evidence="5">
    <location>
        <begin position="302"/>
        <end position="326"/>
    </location>
</feature>
<evidence type="ECO:0000256" key="3">
    <source>
        <dbReference type="ARBA" id="ARBA00022989"/>
    </source>
</evidence>
<keyword evidence="3 5" id="KW-1133">Transmembrane helix</keyword>
<dbReference type="PANTHER" id="PTHR23502:SF64">
    <property type="entry name" value="TRANSPORTER, PUTATIVE (AFU_ORTHOLOGUE AFUA_3G11760)-RELATED"/>
    <property type="match status" value="1"/>
</dbReference>
<dbReference type="AlphaFoldDB" id="A0A9P5JVZ9"/>
<feature type="transmembrane region" description="Helical" evidence="5">
    <location>
        <begin position="116"/>
        <end position="135"/>
    </location>
</feature>
<evidence type="ECO:0000313" key="8">
    <source>
        <dbReference type="Proteomes" id="UP000759537"/>
    </source>
</evidence>
<feature type="transmembrane region" description="Helical" evidence="5">
    <location>
        <begin position="267"/>
        <end position="290"/>
    </location>
</feature>
<evidence type="ECO:0000256" key="2">
    <source>
        <dbReference type="ARBA" id="ARBA00022692"/>
    </source>
</evidence>
<dbReference type="Pfam" id="PF07690">
    <property type="entry name" value="MFS_1"/>
    <property type="match status" value="1"/>
</dbReference>
<dbReference type="Proteomes" id="UP000759537">
    <property type="component" value="Unassembled WGS sequence"/>
</dbReference>
<dbReference type="EMBL" id="WHVB01000054">
    <property type="protein sequence ID" value="KAF8464750.1"/>
    <property type="molecule type" value="Genomic_DNA"/>
</dbReference>
<sequence length="484" mass="51549">MTNETSPLLPENRSTHCVEYGLPKKTESTYDRFTPGQKRMILALVSLAGMIPLFVIGSFVPCIPQISHDLRTTGTIIKQVILCFCSTLAVSCYMVSGAFGNLTWSTYAGFYGRRPVYLTVLPIFAMGSFGVALARNVPQLMLFRVVQAFGGGGGMSVGAGVISDIYRLEQRGGAMGVFFAASLLGPSLSPIAGGLAARYASWRVLQLALGICGAALFVAILLLLPETSWPRARGIDKLRKAGEPVNTRFTWLQNPFAHISIFRSPNVVAACVAGAFALSANFTLLIPLSYTIGARYNIQNEVVIGALLLPGGLGSALGAPIAGRMSDRVVVRWREKRNGCLVPEDRLRAALPGALILLPLSVLLSGVFTRYVSGTLGLVLNMGCLFVSGIGADVVLTPIAAYNVDILHGRSAEAFAVTSALRHCITALATASFLPLINSVGVLATDSIAAGVALMSFVLLSITIRYGERMRAWKDVGFSIESEH</sequence>
<evidence type="ECO:0000256" key="1">
    <source>
        <dbReference type="ARBA" id="ARBA00004141"/>
    </source>
</evidence>
<feature type="transmembrane region" description="Helical" evidence="5">
    <location>
        <begin position="443"/>
        <end position="464"/>
    </location>
</feature>
<dbReference type="SUPFAM" id="SSF103473">
    <property type="entry name" value="MFS general substrate transporter"/>
    <property type="match status" value="1"/>
</dbReference>
<keyword evidence="8" id="KW-1185">Reference proteome</keyword>
<proteinExistence type="predicted"/>
<feature type="transmembrane region" description="Helical" evidence="5">
    <location>
        <begin position="79"/>
        <end position="104"/>
    </location>
</feature>
<dbReference type="GO" id="GO:0005886">
    <property type="term" value="C:plasma membrane"/>
    <property type="evidence" value="ECO:0007669"/>
    <property type="project" value="TreeGrafter"/>
</dbReference>
<dbReference type="OrthoDB" id="3066029at2759"/>
<evidence type="ECO:0000259" key="6">
    <source>
        <dbReference type="PROSITE" id="PS50850"/>
    </source>
</evidence>
<name>A0A9P5JVZ9_9AGAM</name>
<evidence type="ECO:0000256" key="4">
    <source>
        <dbReference type="ARBA" id="ARBA00023136"/>
    </source>
</evidence>
<dbReference type="InterPro" id="IPR036259">
    <property type="entry name" value="MFS_trans_sf"/>
</dbReference>
<dbReference type="Gene3D" id="1.20.1250.20">
    <property type="entry name" value="MFS general substrate transporter like domains"/>
    <property type="match status" value="1"/>
</dbReference>
<feature type="transmembrane region" description="Helical" evidence="5">
    <location>
        <begin position="40"/>
        <end position="59"/>
    </location>
</feature>
<feature type="transmembrane region" description="Helical" evidence="5">
    <location>
        <begin position="378"/>
        <end position="402"/>
    </location>
</feature>
<dbReference type="InterPro" id="IPR020846">
    <property type="entry name" value="MFS_dom"/>
</dbReference>
<feature type="transmembrane region" description="Helical" evidence="5">
    <location>
        <begin position="204"/>
        <end position="224"/>
    </location>
</feature>
<gene>
    <name evidence="7" type="ORF">DFH94DRAFT_640063</name>
</gene>
<feature type="transmembrane region" description="Helical" evidence="5">
    <location>
        <begin position="141"/>
        <end position="162"/>
    </location>
</feature>
<protein>
    <submittedName>
        <fullName evidence="7">MFS general substrate transporter</fullName>
    </submittedName>
</protein>
<feature type="transmembrane region" description="Helical" evidence="5">
    <location>
        <begin position="174"/>
        <end position="192"/>
    </location>
</feature>
<comment type="caution">
    <text evidence="7">The sequence shown here is derived from an EMBL/GenBank/DDBJ whole genome shotgun (WGS) entry which is preliminary data.</text>
</comment>
<feature type="domain" description="Major facilitator superfamily (MFS) profile" evidence="6">
    <location>
        <begin position="41"/>
        <end position="468"/>
    </location>
</feature>
<dbReference type="PANTHER" id="PTHR23502">
    <property type="entry name" value="MAJOR FACILITATOR SUPERFAMILY"/>
    <property type="match status" value="1"/>
</dbReference>
<comment type="subcellular location">
    <subcellularLocation>
        <location evidence="1">Membrane</location>
        <topology evidence="1">Multi-pass membrane protein</topology>
    </subcellularLocation>
</comment>
<feature type="transmembrane region" description="Helical" evidence="5">
    <location>
        <begin position="347"/>
        <end position="372"/>
    </location>
</feature>
<accession>A0A9P5JVZ9</accession>
<keyword evidence="2 5" id="KW-0812">Transmembrane</keyword>
<dbReference type="InterPro" id="IPR011701">
    <property type="entry name" value="MFS"/>
</dbReference>
<dbReference type="GO" id="GO:0022857">
    <property type="term" value="F:transmembrane transporter activity"/>
    <property type="evidence" value="ECO:0007669"/>
    <property type="project" value="InterPro"/>
</dbReference>
<reference evidence="7" key="2">
    <citation type="journal article" date="2020" name="Nat. Commun.">
        <title>Large-scale genome sequencing of mycorrhizal fungi provides insights into the early evolution of symbiotic traits.</title>
        <authorList>
            <person name="Miyauchi S."/>
            <person name="Kiss E."/>
            <person name="Kuo A."/>
            <person name="Drula E."/>
            <person name="Kohler A."/>
            <person name="Sanchez-Garcia M."/>
            <person name="Morin E."/>
            <person name="Andreopoulos B."/>
            <person name="Barry K.W."/>
            <person name="Bonito G."/>
            <person name="Buee M."/>
            <person name="Carver A."/>
            <person name="Chen C."/>
            <person name="Cichocki N."/>
            <person name="Clum A."/>
            <person name="Culley D."/>
            <person name="Crous P.W."/>
            <person name="Fauchery L."/>
            <person name="Girlanda M."/>
            <person name="Hayes R.D."/>
            <person name="Keri Z."/>
            <person name="LaButti K."/>
            <person name="Lipzen A."/>
            <person name="Lombard V."/>
            <person name="Magnuson J."/>
            <person name="Maillard F."/>
            <person name="Murat C."/>
            <person name="Nolan M."/>
            <person name="Ohm R.A."/>
            <person name="Pangilinan J."/>
            <person name="Pereira M.F."/>
            <person name="Perotto S."/>
            <person name="Peter M."/>
            <person name="Pfister S."/>
            <person name="Riley R."/>
            <person name="Sitrit Y."/>
            <person name="Stielow J.B."/>
            <person name="Szollosi G."/>
            <person name="Zifcakova L."/>
            <person name="Stursova M."/>
            <person name="Spatafora J.W."/>
            <person name="Tedersoo L."/>
            <person name="Vaario L.M."/>
            <person name="Yamada A."/>
            <person name="Yan M."/>
            <person name="Wang P."/>
            <person name="Xu J."/>
            <person name="Bruns T."/>
            <person name="Baldrian P."/>
            <person name="Vilgalys R."/>
            <person name="Dunand C."/>
            <person name="Henrissat B."/>
            <person name="Grigoriev I.V."/>
            <person name="Hibbett D."/>
            <person name="Nagy L.G."/>
            <person name="Martin F.M."/>
        </authorList>
    </citation>
    <scope>NUCLEOTIDE SEQUENCE</scope>
    <source>
        <strain evidence="7">Prilba</strain>
    </source>
</reference>
<dbReference type="PROSITE" id="PS50850">
    <property type="entry name" value="MFS"/>
    <property type="match status" value="1"/>
</dbReference>
<organism evidence="7 8">
    <name type="scientific">Russula ochroleuca</name>
    <dbReference type="NCBI Taxonomy" id="152965"/>
    <lineage>
        <taxon>Eukaryota</taxon>
        <taxon>Fungi</taxon>
        <taxon>Dikarya</taxon>
        <taxon>Basidiomycota</taxon>
        <taxon>Agaricomycotina</taxon>
        <taxon>Agaricomycetes</taxon>
        <taxon>Russulales</taxon>
        <taxon>Russulaceae</taxon>
        <taxon>Russula</taxon>
    </lineage>
</organism>
<reference evidence="7" key="1">
    <citation type="submission" date="2019-10" db="EMBL/GenBank/DDBJ databases">
        <authorList>
            <consortium name="DOE Joint Genome Institute"/>
            <person name="Kuo A."/>
            <person name="Miyauchi S."/>
            <person name="Kiss E."/>
            <person name="Drula E."/>
            <person name="Kohler A."/>
            <person name="Sanchez-Garcia M."/>
            <person name="Andreopoulos B."/>
            <person name="Barry K.W."/>
            <person name="Bonito G."/>
            <person name="Buee M."/>
            <person name="Carver A."/>
            <person name="Chen C."/>
            <person name="Cichocki N."/>
            <person name="Clum A."/>
            <person name="Culley D."/>
            <person name="Crous P.W."/>
            <person name="Fauchery L."/>
            <person name="Girlanda M."/>
            <person name="Hayes R."/>
            <person name="Keri Z."/>
            <person name="LaButti K."/>
            <person name="Lipzen A."/>
            <person name="Lombard V."/>
            <person name="Magnuson J."/>
            <person name="Maillard F."/>
            <person name="Morin E."/>
            <person name="Murat C."/>
            <person name="Nolan M."/>
            <person name="Ohm R."/>
            <person name="Pangilinan J."/>
            <person name="Pereira M."/>
            <person name="Perotto S."/>
            <person name="Peter M."/>
            <person name="Riley R."/>
            <person name="Sitrit Y."/>
            <person name="Stielow B."/>
            <person name="Szollosi G."/>
            <person name="Zifcakova L."/>
            <person name="Stursova M."/>
            <person name="Spatafora J.W."/>
            <person name="Tedersoo L."/>
            <person name="Vaario L.-M."/>
            <person name="Yamada A."/>
            <person name="Yan M."/>
            <person name="Wang P."/>
            <person name="Xu J."/>
            <person name="Bruns T."/>
            <person name="Baldrian P."/>
            <person name="Vilgalys R."/>
            <person name="Henrissat B."/>
            <person name="Grigoriev I.V."/>
            <person name="Hibbett D."/>
            <person name="Nagy L.G."/>
            <person name="Martin F.M."/>
        </authorList>
    </citation>
    <scope>NUCLEOTIDE SEQUENCE</scope>
    <source>
        <strain evidence="7">Prilba</strain>
    </source>
</reference>
<evidence type="ECO:0000256" key="5">
    <source>
        <dbReference type="SAM" id="Phobius"/>
    </source>
</evidence>
<evidence type="ECO:0000313" key="7">
    <source>
        <dbReference type="EMBL" id="KAF8464750.1"/>
    </source>
</evidence>
<keyword evidence="4 5" id="KW-0472">Membrane</keyword>